<organism evidence="2 3">
    <name type="scientific">Dunaliella salina</name>
    <name type="common">Green alga</name>
    <name type="synonym">Protococcus salinus</name>
    <dbReference type="NCBI Taxonomy" id="3046"/>
    <lineage>
        <taxon>Eukaryota</taxon>
        <taxon>Viridiplantae</taxon>
        <taxon>Chlorophyta</taxon>
        <taxon>core chlorophytes</taxon>
        <taxon>Chlorophyceae</taxon>
        <taxon>CS clade</taxon>
        <taxon>Chlamydomonadales</taxon>
        <taxon>Dunaliellaceae</taxon>
        <taxon>Dunaliella</taxon>
    </lineage>
</organism>
<reference evidence="2" key="1">
    <citation type="submission" date="2017-08" db="EMBL/GenBank/DDBJ databases">
        <authorList>
            <person name="Polle J.E."/>
            <person name="Barry K."/>
            <person name="Cushman J."/>
            <person name="Schmutz J."/>
            <person name="Tran D."/>
            <person name="Hathwaick L.T."/>
            <person name="Yim W.C."/>
            <person name="Jenkins J."/>
            <person name="Mckie-Krisberg Z.M."/>
            <person name="Prochnik S."/>
            <person name="Lindquist E."/>
            <person name="Dockter R.B."/>
            <person name="Adam C."/>
            <person name="Molina H."/>
            <person name="Bunkerborg J."/>
            <person name="Jin E."/>
            <person name="Buchheim M."/>
            <person name="Magnuson J."/>
        </authorList>
    </citation>
    <scope>NUCLEOTIDE SEQUENCE</scope>
    <source>
        <strain evidence="2">CCAP 19/18</strain>
    </source>
</reference>
<feature type="transmembrane region" description="Helical" evidence="1">
    <location>
        <begin position="100"/>
        <end position="127"/>
    </location>
</feature>
<keyword evidence="3" id="KW-1185">Reference proteome</keyword>
<dbReference type="EMBL" id="MU069557">
    <property type="protein sequence ID" value="KAF5839043.1"/>
    <property type="molecule type" value="Genomic_DNA"/>
</dbReference>
<gene>
    <name evidence="2" type="ORF">DUNSADRAFT_1740</name>
</gene>
<evidence type="ECO:0000256" key="1">
    <source>
        <dbReference type="SAM" id="Phobius"/>
    </source>
</evidence>
<keyword evidence="1" id="KW-0472">Membrane</keyword>
<name>A0ABQ7GWR1_DUNSA</name>
<feature type="transmembrane region" description="Helical" evidence="1">
    <location>
        <begin position="43"/>
        <end position="63"/>
    </location>
</feature>
<accession>A0ABQ7GWR1</accession>
<keyword evidence="1" id="KW-0812">Transmembrane</keyword>
<feature type="non-terminal residue" evidence="2">
    <location>
        <position position="1"/>
    </location>
</feature>
<keyword evidence="1" id="KW-1133">Transmembrane helix</keyword>
<sequence length="181" mass="19916">AECQQSPSMSIKNEDMAKGATATKQPAVLPNYAEWLIGSYKLLVVRWAQLFIIIMCAALLHPVARLPAYRLYALAFIVSLLGICRSASPAGSCKKVQFWFGVYALFQVIFVFQMAYTGVTLVVHIYLDWATTLSTLVPQLLVLDLPPAKSALFLLTHIVAQTAFYCSVVGHSLPLAVIRLP</sequence>
<comment type="caution">
    <text evidence="2">The sequence shown here is derived from an EMBL/GenBank/DDBJ whole genome shotgun (WGS) entry which is preliminary data.</text>
</comment>
<protein>
    <submittedName>
        <fullName evidence="2">Uncharacterized protein</fullName>
    </submittedName>
</protein>
<proteinExistence type="predicted"/>
<evidence type="ECO:0000313" key="3">
    <source>
        <dbReference type="Proteomes" id="UP000815325"/>
    </source>
</evidence>
<dbReference type="Proteomes" id="UP000815325">
    <property type="component" value="Unassembled WGS sequence"/>
</dbReference>
<evidence type="ECO:0000313" key="2">
    <source>
        <dbReference type="EMBL" id="KAF5839043.1"/>
    </source>
</evidence>
<feature type="transmembrane region" description="Helical" evidence="1">
    <location>
        <begin position="151"/>
        <end position="178"/>
    </location>
</feature>
<feature type="transmembrane region" description="Helical" evidence="1">
    <location>
        <begin position="69"/>
        <end position="88"/>
    </location>
</feature>